<dbReference type="GO" id="GO:0046872">
    <property type="term" value="F:metal ion binding"/>
    <property type="evidence" value="ECO:0007669"/>
    <property type="project" value="UniProtKB-KW"/>
</dbReference>
<dbReference type="PANTHER" id="PTHR12001">
    <property type="entry name" value="GERANYLGERANYL PYROPHOSPHATE SYNTHASE"/>
    <property type="match status" value="1"/>
</dbReference>
<evidence type="ECO:0000256" key="4">
    <source>
        <dbReference type="ARBA" id="ARBA00022723"/>
    </source>
</evidence>
<keyword evidence="9" id="KW-1185">Reference proteome</keyword>
<dbReference type="Gene3D" id="1.10.600.10">
    <property type="entry name" value="Farnesyl Diphosphate Synthase"/>
    <property type="match status" value="1"/>
</dbReference>
<evidence type="ECO:0000256" key="1">
    <source>
        <dbReference type="ARBA" id="ARBA00001946"/>
    </source>
</evidence>
<evidence type="ECO:0000256" key="6">
    <source>
        <dbReference type="RuleBase" id="RU004466"/>
    </source>
</evidence>
<dbReference type="SUPFAM" id="SSF48576">
    <property type="entry name" value="Terpenoid synthases"/>
    <property type="match status" value="1"/>
</dbReference>
<evidence type="ECO:0000256" key="7">
    <source>
        <dbReference type="SAM" id="MobiDB-lite"/>
    </source>
</evidence>
<dbReference type="Proteomes" id="UP000190539">
    <property type="component" value="Unassembled WGS sequence"/>
</dbReference>
<dbReference type="AlphaFoldDB" id="A0A1V3ZZJ3"/>
<dbReference type="PANTHER" id="PTHR12001:SF85">
    <property type="entry name" value="SHORT CHAIN ISOPRENYL DIPHOSPHATE SYNTHASE"/>
    <property type="match status" value="1"/>
</dbReference>
<organism evidence="8 9">
    <name type="scientific">Streptomyces tsukubensis</name>
    <dbReference type="NCBI Taxonomy" id="83656"/>
    <lineage>
        <taxon>Bacteria</taxon>
        <taxon>Bacillati</taxon>
        <taxon>Actinomycetota</taxon>
        <taxon>Actinomycetes</taxon>
        <taxon>Kitasatosporales</taxon>
        <taxon>Streptomycetaceae</taxon>
        <taxon>Streptomyces</taxon>
    </lineage>
</organism>
<evidence type="ECO:0000256" key="5">
    <source>
        <dbReference type="ARBA" id="ARBA00022842"/>
    </source>
</evidence>
<keyword evidence="3 6" id="KW-0808">Transferase</keyword>
<dbReference type="InterPro" id="IPR000092">
    <property type="entry name" value="Polyprenyl_synt"/>
</dbReference>
<name>A0A1V3ZZJ3_9ACTN</name>
<keyword evidence="5" id="KW-0460">Magnesium</keyword>
<feature type="region of interest" description="Disordered" evidence="7">
    <location>
        <begin position="388"/>
        <end position="416"/>
    </location>
</feature>
<evidence type="ECO:0000313" key="9">
    <source>
        <dbReference type="Proteomes" id="UP000190539"/>
    </source>
</evidence>
<dbReference type="PROSITE" id="PS00723">
    <property type="entry name" value="POLYPRENYL_SYNTHASE_1"/>
    <property type="match status" value="1"/>
</dbReference>
<dbReference type="EMBL" id="MVFC01000046">
    <property type="protein sequence ID" value="OON71872.1"/>
    <property type="molecule type" value="Genomic_DNA"/>
</dbReference>
<dbReference type="GO" id="GO:0004659">
    <property type="term" value="F:prenyltransferase activity"/>
    <property type="evidence" value="ECO:0007669"/>
    <property type="project" value="InterPro"/>
</dbReference>
<evidence type="ECO:0000256" key="3">
    <source>
        <dbReference type="ARBA" id="ARBA00022679"/>
    </source>
</evidence>
<dbReference type="InterPro" id="IPR033749">
    <property type="entry name" value="Polyprenyl_synt_CS"/>
</dbReference>
<comment type="caution">
    <text evidence="8">The sequence shown here is derived from an EMBL/GenBank/DDBJ whole genome shotgun (WGS) entry which is preliminary data.</text>
</comment>
<proteinExistence type="inferred from homology"/>
<accession>A0A1V3ZZJ3</accession>
<dbReference type="OrthoDB" id="4497239at2"/>
<dbReference type="CDD" id="cd00685">
    <property type="entry name" value="Trans_IPPS_HT"/>
    <property type="match status" value="1"/>
</dbReference>
<dbReference type="Pfam" id="PF00348">
    <property type="entry name" value="polyprenyl_synt"/>
    <property type="match status" value="1"/>
</dbReference>
<dbReference type="GO" id="GO:0008299">
    <property type="term" value="P:isoprenoid biosynthetic process"/>
    <property type="evidence" value="ECO:0007669"/>
    <property type="project" value="InterPro"/>
</dbReference>
<dbReference type="InterPro" id="IPR008949">
    <property type="entry name" value="Isoprenoid_synthase_dom_sf"/>
</dbReference>
<sequence length="416" mass="44116">MRRERATTRPSGGPSVTALPTAVAVRSRSRDTVDGDVAGAVGQELEEVLRARVGQAASIDPTFTRDVAERVAHFTLHGGKRLRSQFLWWGLRACGGGSEGQTRSALRIAAGLELIQTCALVHDDVMDGSPLRRGRPAVHTDLATQYGPVRAGEGDVSFGAAGAVLVGDLALVWADDTVAETELDTATRLRVREVWRAMRTEMVAGQYLDLHGQATAVRSVSRAVRAARLKTAMYTVERPLALGAALAGADGPTVRALRSAGRCAGIAFQLRDDLLGLFGDPEVTGKPSGDDIRSGKPTYLVAVALARAEATGDQRCRALLEGALGDGDLSEDDLTRIRAALVATGARDLVTAEINRLVARGHRCLNAISMEPRVLRRLGALLRGVTTPPAAPVEHDQRHAPPVSHGLADATPRSDR</sequence>
<reference evidence="8 9" key="1">
    <citation type="submission" date="2017-02" db="EMBL/GenBank/DDBJ databases">
        <title>Draft Genome Sequence of Streptomyces tsukubaensis F601, a Producer of the immunosuppressant tacrolimus FK506.</title>
        <authorList>
            <person name="Zong G."/>
            <person name="Zhong C."/>
            <person name="Fu J."/>
            <person name="Qin R."/>
            <person name="Cao G."/>
        </authorList>
    </citation>
    <scope>NUCLEOTIDE SEQUENCE [LARGE SCALE GENOMIC DNA]</scope>
    <source>
        <strain evidence="8 9">F601</strain>
    </source>
</reference>
<keyword evidence="4" id="KW-0479">Metal-binding</keyword>
<evidence type="ECO:0000313" key="8">
    <source>
        <dbReference type="EMBL" id="OON71872.1"/>
    </source>
</evidence>
<protein>
    <submittedName>
        <fullName evidence="8">Geranylgeranyl pyrophosphate synthase</fullName>
    </submittedName>
</protein>
<dbReference type="SFLD" id="SFLDS00005">
    <property type="entry name" value="Isoprenoid_Synthase_Type_I"/>
    <property type="match status" value="1"/>
</dbReference>
<gene>
    <name evidence="8" type="ORF">B1H18_31940</name>
</gene>
<dbReference type="STRING" id="83656.B1H18_31940"/>
<comment type="similarity">
    <text evidence="2 6">Belongs to the FPP/GGPP synthase family.</text>
</comment>
<comment type="cofactor">
    <cofactor evidence="1">
        <name>Mg(2+)</name>
        <dbReference type="ChEBI" id="CHEBI:18420"/>
    </cofactor>
</comment>
<dbReference type="RefSeq" id="WP_077973955.1">
    <property type="nucleotide sequence ID" value="NZ_CP045178.1"/>
</dbReference>
<feature type="region of interest" description="Disordered" evidence="7">
    <location>
        <begin position="1"/>
        <end position="24"/>
    </location>
</feature>
<evidence type="ECO:0000256" key="2">
    <source>
        <dbReference type="ARBA" id="ARBA00006706"/>
    </source>
</evidence>